<dbReference type="SUPFAM" id="SSF55979">
    <property type="entry name" value="DNA clamp"/>
    <property type="match status" value="2"/>
</dbReference>
<dbReference type="EMBL" id="SOMN01000040">
    <property type="protein sequence ID" value="TFE22774.1"/>
    <property type="molecule type" value="Genomic_DNA"/>
</dbReference>
<dbReference type="InterPro" id="IPR022637">
    <property type="entry name" value="DNA_polIII_beta_cen"/>
</dbReference>
<dbReference type="GO" id="GO:0003677">
    <property type="term" value="F:DNA binding"/>
    <property type="evidence" value="ECO:0007669"/>
    <property type="project" value="UniProtKB-KW"/>
</dbReference>
<feature type="domain" description="DNA polymerase III beta sliding clamp C-terminal" evidence="13">
    <location>
        <begin position="184"/>
        <end position="303"/>
    </location>
</feature>
<dbReference type="NCBIfam" id="TIGR00663">
    <property type="entry name" value="dnan"/>
    <property type="match status" value="1"/>
</dbReference>
<evidence type="ECO:0000256" key="9">
    <source>
        <dbReference type="ARBA" id="ARBA00023125"/>
    </source>
</evidence>
<dbReference type="CDD" id="cd00140">
    <property type="entry name" value="beta_clamp"/>
    <property type="match status" value="1"/>
</dbReference>
<evidence type="ECO:0000313" key="15">
    <source>
        <dbReference type="Proteomes" id="UP000297900"/>
    </source>
</evidence>
<gene>
    <name evidence="14" type="primary">dnaN</name>
    <name evidence="14" type="ORF">E2980_20495</name>
</gene>
<organism evidence="14 15">
    <name type="scientific">Cohnella luojiensis</name>
    <dbReference type="NCBI Taxonomy" id="652876"/>
    <lineage>
        <taxon>Bacteria</taxon>
        <taxon>Bacillati</taxon>
        <taxon>Bacillota</taxon>
        <taxon>Bacilli</taxon>
        <taxon>Bacillales</taxon>
        <taxon>Paenibacillaceae</taxon>
        <taxon>Cohnella</taxon>
    </lineage>
</organism>
<evidence type="ECO:0000256" key="3">
    <source>
        <dbReference type="ARBA" id="ARBA00021035"/>
    </source>
</evidence>
<dbReference type="SMART" id="SM00480">
    <property type="entry name" value="POL3Bc"/>
    <property type="match status" value="1"/>
</dbReference>
<evidence type="ECO:0000259" key="13">
    <source>
        <dbReference type="Pfam" id="PF02768"/>
    </source>
</evidence>
<dbReference type="GO" id="GO:0006271">
    <property type="term" value="P:DNA strand elongation involved in DNA replication"/>
    <property type="evidence" value="ECO:0007669"/>
    <property type="project" value="TreeGrafter"/>
</dbReference>
<dbReference type="GO" id="GO:0009360">
    <property type="term" value="C:DNA polymerase III complex"/>
    <property type="evidence" value="ECO:0007669"/>
    <property type="project" value="InterPro"/>
</dbReference>
<keyword evidence="6 14" id="KW-0548">Nucleotidyltransferase</keyword>
<evidence type="ECO:0000256" key="11">
    <source>
        <dbReference type="ARBA" id="ARBA00033276"/>
    </source>
</evidence>
<evidence type="ECO:0000256" key="5">
    <source>
        <dbReference type="ARBA" id="ARBA00022679"/>
    </source>
</evidence>
<sequence>MGGGTKLKYFLDIIRKFPSKIVTLEITEHLILAIRSDMSVYRLCGLDPMDFPGVPKVEPIMIFNIQSSLLHRVIRQVVFAVSTSENRPVLTGVSCQNDANGRLRFLATDGVKLASRTIDMDTKYVQCYTPIIIPGKNLYELSKLLSDEQESTEIIFGENQAIFKTRNMIFYSAIIDGTYPSVEHIIPVSHSTEILVDTGNILSALERVSLLADDSNLLRLNVTGNRIELVARTAEIGDVYEEMSIEHIAGAEIQISFNGKHMRDILRSTDSAKTTLKFSGKLNPMIIEPFQDSQSIYILTPIRSK</sequence>
<dbReference type="GO" id="GO:0008408">
    <property type="term" value="F:3'-5' exonuclease activity"/>
    <property type="evidence" value="ECO:0007669"/>
    <property type="project" value="InterPro"/>
</dbReference>
<evidence type="ECO:0000256" key="10">
    <source>
        <dbReference type="ARBA" id="ARBA00030988"/>
    </source>
</evidence>
<keyword evidence="9" id="KW-0238">DNA-binding</keyword>
<evidence type="ECO:0000259" key="12">
    <source>
        <dbReference type="Pfam" id="PF02767"/>
    </source>
</evidence>
<evidence type="ECO:0000256" key="8">
    <source>
        <dbReference type="ARBA" id="ARBA00022932"/>
    </source>
</evidence>
<dbReference type="GO" id="GO:0003887">
    <property type="term" value="F:DNA-directed DNA polymerase activity"/>
    <property type="evidence" value="ECO:0007669"/>
    <property type="project" value="UniProtKB-KW"/>
</dbReference>
<dbReference type="Pfam" id="PF02767">
    <property type="entry name" value="DNA_pol3_beta_2"/>
    <property type="match status" value="1"/>
</dbReference>
<proteinExistence type="inferred from homology"/>
<evidence type="ECO:0000256" key="1">
    <source>
        <dbReference type="ARBA" id="ARBA00004496"/>
    </source>
</evidence>
<keyword evidence="15" id="KW-1185">Reference proteome</keyword>
<evidence type="ECO:0000256" key="6">
    <source>
        <dbReference type="ARBA" id="ARBA00022695"/>
    </source>
</evidence>
<protein>
    <recommendedName>
        <fullName evidence="3">Beta sliding clamp</fullName>
    </recommendedName>
    <alternativeName>
        <fullName evidence="11">Beta-clamp processivity factor</fullName>
    </alternativeName>
    <alternativeName>
        <fullName evidence="10">DNA polymerase III beta sliding clamp subunit</fullName>
    </alternativeName>
</protein>
<dbReference type="GO" id="GO:0005737">
    <property type="term" value="C:cytoplasm"/>
    <property type="evidence" value="ECO:0007669"/>
    <property type="project" value="UniProtKB-SubCell"/>
</dbReference>
<keyword evidence="7" id="KW-0235">DNA replication</keyword>
<accession>A0A4Y8LQT1</accession>
<evidence type="ECO:0000256" key="7">
    <source>
        <dbReference type="ARBA" id="ARBA00022705"/>
    </source>
</evidence>
<comment type="subcellular location">
    <subcellularLocation>
        <location evidence="1">Cytoplasm</location>
    </subcellularLocation>
</comment>
<evidence type="ECO:0000256" key="4">
    <source>
        <dbReference type="ARBA" id="ARBA00022490"/>
    </source>
</evidence>
<dbReference type="InterPro" id="IPR046938">
    <property type="entry name" value="DNA_clamp_sf"/>
</dbReference>
<dbReference type="Gene3D" id="3.10.150.10">
    <property type="entry name" value="DNA Polymerase III, subunit A, domain 2"/>
    <property type="match status" value="1"/>
</dbReference>
<keyword evidence="5 14" id="KW-0808">Transferase</keyword>
<dbReference type="Gene3D" id="3.70.10.10">
    <property type="match status" value="1"/>
</dbReference>
<dbReference type="AlphaFoldDB" id="A0A4Y8LQT1"/>
<comment type="caution">
    <text evidence="14">The sequence shown here is derived from an EMBL/GenBank/DDBJ whole genome shotgun (WGS) entry which is preliminary data.</text>
</comment>
<feature type="domain" description="DNA polymerase III beta sliding clamp central" evidence="12">
    <location>
        <begin position="65"/>
        <end position="180"/>
    </location>
</feature>
<reference evidence="14 15" key="1">
    <citation type="submission" date="2019-03" db="EMBL/GenBank/DDBJ databases">
        <title>Cohnella endophytica sp. nov., a novel endophytic bacterium isolated from bark of Sonneratia apetala.</title>
        <authorList>
            <person name="Tuo L."/>
        </authorList>
    </citation>
    <scope>NUCLEOTIDE SEQUENCE [LARGE SCALE GENOMIC DNA]</scope>
    <source>
        <strain evidence="14 15">CCTCC AB 208254</strain>
    </source>
</reference>
<keyword evidence="4" id="KW-0963">Cytoplasm</keyword>
<keyword evidence="8" id="KW-0239">DNA-directed DNA polymerase</keyword>
<dbReference type="PANTHER" id="PTHR30478">
    <property type="entry name" value="DNA POLYMERASE III SUBUNIT BETA"/>
    <property type="match status" value="1"/>
</dbReference>
<comment type="similarity">
    <text evidence="2">Belongs to the beta sliding clamp family.</text>
</comment>
<dbReference type="InterPro" id="IPR001001">
    <property type="entry name" value="DNA_polIII_beta"/>
</dbReference>
<dbReference type="PANTHER" id="PTHR30478:SF0">
    <property type="entry name" value="BETA SLIDING CLAMP"/>
    <property type="match status" value="1"/>
</dbReference>
<dbReference type="OrthoDB" id="8421503at2"/>
<dbReference type="Proteomes" id="UP000297900">
    <property type="component" value="Unassembled WGS sequence"/>
</dbReference>
<dbReference type="InterPro" id="IPR022635">
    <property type="entry name" value="DNA_polIII_beta_C"/>
</dbReference>
<name>A0A4Y8LQT1_9BACL</name>
<evidence type="ECO:0000313" key="14">
    <source>
        <dbReference type="EMBL" id="TFE22774.1"/>
    </source>
</evidence>
<dbReference type="Pfam" id="PF02768">
    <property type="entry name" value="DNA_pol3_beta_3"/>
    <property type="match status" value="1"/>
</dbReference>
<evidence type="ECO:0000256" key="2">
    <source>
        <dbReference type="ARBA" id="ARBA00010752"/>
    </source>
</evidence>